<reference evidence="4 5" key="1">
    <citation type="submission" date="2019-03" db="EMBL/GenBank/DDBJ databases">
        <title>Metabolic potential of uncultured bacteria and archaea associated with petroleum seepage in deep-sea sediments.</title>
        <authorList>
            <person name="Dong X."/>
            <person name="Hubert C."/>
        </authorList>
    </citation>
    <scope>NUCLEOTIDE SEQUENCE [LARGE SCALE GENOMIC DNA]</scope>
    <source>
        <strain evidence="4">E29_bin28</strain>
    </source>
</reference>
<dbReference type="CDD" id="cd12797">
    <property type="entry name" value="M23_peptidase"/>
    <property type="match status" value="1"/>
</dbReference>
<dbReference type="InterPro" id="IPR036779">
    <property type="entry name" value="LysM_dom_sf"/>
</dbReference>
<dbReference type="EMBL" id="SOIJ01000266">
    <property type="protein sequence ID" value="TET91684.1"/>
    <property type="molecule type" value="Genomic_DNA"/>
</dbReference>
<evidence type="ECO:0000313" key="4">
    <source>
        <dbReference type="EMBL" id="TET91684.1"/>
    </source>
</evidence>
<dbReference type="PROSITE" id="PS51782">
    <property type="entry name" value="LYSM"/>
    <property type="match status" value="2"/>
</dbReference>
<feature type="domain" description="LysM" evidence="3">
    <location>
        <begin position="154"/>
        <end position="198"/>
    </location>
</feature>
<evidence type="ECO:0000259" key="3">
    <source>
        <dbReference type="PROSITE" id="PS51782"/>
    </source>
</evidence>
<dbReference type="InterPro" id="IPR011055">
    <property type="entry name" value="Dup_hybrid_motif"/>
</dbReference>
<dbReference type="Pfam" id="PF01551">
    <property type="entry name" value="Peptidase_M23"/>
    <property type="match status" value="1"/>
</dbReference>
<dbReference type="GO" id="GO:0004222">
    <property type="term" value="F:metalloendopeptidase activity"/>
    <property type="evidence" value="ECO:0007669"/>
    <property type="project" value="TreeGrafter"/>
</dbReference>
<feature type="compositionally biased region" description="Polar residues" evidence="1">
    <location>
        <begin position="49"/>
        <end position="60"/>
    </location>
</feature>
<feature type="compositionally biased region" description="Basic and acidic residues" evidence="1">
    <location>
        <begin position="68"/>
        <end position="85"/>
    </location>
</feature>
<feature type="domain" description="LysM" evidence="3">
    <location>
        <begin position="104"/>
        <end position="148"/>
    </location>
</feature>
<dbReference type="InterPro" id="IPR016047">
    <property type="entry name" value="M23ase_b-sheet_dom"/>
</dbReference>
<feature type="transmembrane region" description="Helical" evidence="2">
    <location>
        <begin position="12"/>
        <end position="33"/>
    </location>
</feature>
<keyword evidence="2" id="KW-1133">Transmembrane helix</keyword>
<dbReference type="Gene3D" id="2.70.70.10">
    <property type="entry name" value="Glucose Permease (Domain IIA)"/>
    <property type="match status" value="1"/>
</dbReference>
<sequence length="337" mass="37907">MSCLKNLLRGKFKICFMGFLSLVLVLVAFKVLVRHPEGQAPSLNPADRQMNSSTLSNQDTRYLGSADDTQRRLPERERAEKKDADTDSNQSSNRIKEKNLLEVKTHVVKPGATLWGIAKEHGLHLSTVVHANNLSPSQPIHPGQKLKIYNMDGFIYRVPRGQTLSRIARTYDVSLHEIMQINQIENPHLIPVGQKIFVPAIKPLYTFIWPVRGRISSGFGWRRNPVTKKGREYHRGIDIAVNTGTPIRASHSGRVVVTYRGKGWNKGYGKLVVIRGGDNSRSYYAHLSRVLVKRGQYVRQGQKIGLSGNTGRSTGPHLFFAIVKNGKARNPLKYLSR</sequence>
<dbReference type="AlphaFoldDB" id="A0A523YJD7"/>
<dbReference type="SUPFAM" id="SSF54106">
    <property type="entry name" value="LysM domain"/>
    <property type="match status" value="1"/>
</dbReference>
<dbReference type="Gene3D" id="3.10.350.10">
    <property type="entry name" value="LysM domain"/>
    <property type="match status" value="2"/>
</dbReference>
<dbReference type="PANTHER" id="PTHR21666">
    <property type="entry name" value="PEPTIDASE-RELATED"/>
    <property type="match status" value="1"/>
</dbReference>
<dbReference type="SMART" id="SM00257">
    <property type="entry name" value="LysM"/>
    <property type="match status" value="2"/>
</dbReference>
<evidence type="ECO:0000256" key="2">
    <source>
        <dbReference type="SAM" id="Phobius"/>
    </source>
</evidence>
<dbReference type="Pfam" id="PF01476">
    <property type="entry name" value="LysM"/>
    <property type="match status" value="2"/>
</dbReference>
<dbReference type="SUPFAM" id="SSF51261">
    <property type="entry name" value="Duplicated hybrid motif"/>
    <property type="match status" value="1"/>
</dbReference>
<dbReference type="InterPro" id="IPR018392">
    <property type="entry name" value="LysM"/>
</dbReference>
<feature type="region of interest" description="Disordered" evidence="1">
    <location>
        <begin position="38"/>
        <end position="96"/>
    </location>
</feature>
<name>A0A523YJD7_UNCAE</name>
<dbReference type="Proteomes" id="UP000316925">
    <property type="component" value="Unassembled WGS sequence"/>
</dbReference>
<dbReference type="CDD" id="cd00118">
    <property type="entry name" value="LysM"/>
    <property type="match status" value="2"/>
</dbReference>
<dbReference type="InterPro" id="IPR050570">
    <property type="entry name" value="Cell_wall_metabolism_enzyme"/>
</dbReference>
<proteinExistence type="predicted"/>
<gene>
    <name evidence="4" type="ORF">E3J33_04635</name>
</gene>
<keyword evidence="2" id="KW-0812">Transmembrane</keyword>
<accession>A0A523YJD7</accession>
<dbReference type="PANTHER" id="PTHR21666:SF270">
    <property type="entry name" value="MUREIN HYDROLASE ACTIVATOR ENVC"/>
    <property type="match status" value="1"/>
</dbReference>
<keyword evidence="2" id="KW-0472">Membrane</keyword>
<comment type="caution">
    <text evidence="4">The sequence shown here is derived from an EMBL/GenBank/DDBJ whole genome shotgun (WGS) entry which is preliminary data.</text>
</comment>
<protein>
    <submittedName>
        <fullName evidence="4">M23 family metallopeptidase</fullName>
    </submittedName>
</protein>
<evidence type="ECO:0000256" key="1">
    <source>
        <dbReference type="SAM" id="MobiDB-lite"/>
    </source>
</evidence>
<organism evidence="4 5">
    <name type="scientific">Aerophobetes bacterium</name>
    <dbReference type="NCBI Taxonomy" id="2030807"/>
    <lineage>
        <taxon>Bacteria</taxon>
        <taxon>Candidatus Aerophobota</taxon>
    </lineage>
</organism>
<evidence type="ECO:0000313" key="5">
    <source>
        <dbReference type="Proteomes" id="UP000316925"/>
    </source>
</evidence>